<keyword evidence="2 7" id="KW-0812">Transmembrane</keyword>
<name>A0ABX9HHT2_9ACTN</name>
<evidence type="ECO:0000256" key="4">
    <source>
        <dbReference type="ARBA" id="ARBA00023136"/>
    </source>
</evidence>
<evidence type="ECO:0000256" key="2">
    <source>
        <dbReference type="ARBA" id="ARBA00022692"/>
    </source>
</evidence>
<evidence type="ECO:0000256" key="5">
    <source>
        <dbReference type="SAM" id="Coils"/>
    </source>
</evidence>
<feature type="compositionally biased region" description="Low complexity" evidence="6">
    <location>
        <begin position="114"/>
        <end position="131"/>
    </location>
</feature>
<feature type="compositionally biased region" description="Pro residues" evidence="6">
    <location>
        <begin position="180"/>
        <end position="192"/>
    </location>
</feature>
<sequence>MATNEPLNNAVDEVAAAEAELKAAQEKLEAAKAKLAAESDDACPIEEVTVTTVVVDEETDEVEAVIVEEVSAPVCDVEPAAAPQEAAPEVEADAEAAPAPKPETEPEPEPDWVPYSTAPQAAPSYAAAPQSQPQPQPPTGAPAQPAGAPVPPAGVPVGGAAAPAQPAPGYYAAPGYGQPQTPPHAGPGAVPPQQQPYYGYQQPYYQQPYAQPMVTTKDHVAAGLLAIFLGAFGIHKFYLGYNTAGFIMLAVTIIGGVLTFTLASWVIWIIAIIEGILYLTKSQSEFEQIYVLNKREWF</sequence>
<evidence type="ECO:0000256" key="6">
    <source>
        <dbReference type="SAM" id="MobiDB-lite"/>
    </source>
</evidence>
<organism evidence="9 10">
    <name type="scientific">Eggerthella sinensis</name>
    <dbReference type="NCBI Taxonomy" id="242230"/>
    <lineage>
        <taxon>Bacteria</taxon>
        <taxon>Bacillati</taxon>
        <taxon>Actinomycetota</taxon>
        <taxon>Coriobacteriia</taxon>
        <taxon>Eggerthellales</taxon>
        <taxon>Eggerthellaceae</taxon>
        <taxon>Eggerthella</taxon>
    </lineage>
</organism>
<feature type="domain" description="TM2" evidence="8">
    <location>
        <begin position="216"/>
        <end position="263"/>
    </location>
</feature>
<reference evidence="9 10" key="1">
    <citation type="journal article" date="2018" name="Elife">
        <title>Discovery and characterization of a prevalent human gut bacterial enzyme sufficient for the inactivation of a family of plant toxins.</title>
        <authorList>
            <person name="Koppel N."/>
            <person name="Bisanz J.E."/>
            <person name="Pandelia M.E."/>
            <person name="Turnbaugh P.J."/>
            <person name="Balskus E.P."/>
        </authorList>
    </citation>
    <scope>NUCLEOTIDE SEQUENCE [LARGE SCALE GENOMIC DNA]</scope>
    <source>
        <strain evidence="9 10">DSM 16107</strain>
    </source>
</reference>
<keyword evidence="10" id="KW-1185">Reference proteome</keyword>
<keyword evidence="3 7" id="KW-1133">Transmembrane helix</keyword>
<evidence type="ECO:0000313" key="10">
    <source>
        <dbReference type="Proteomes" id="UP000253817"/>
    </source>
</evidence>
<evidence type="ECO:0000256" key="7">
    <source>
        <dbReference type="SAM" id="Phobius"/>
    </source>
</evidence>
<keyword evidence="4 7" id="KW-0472">Membrane</keyword>
<dbReference type="Proteomes" id="UP000253817">
    <property type="component" value="Unassembled WGS sequence"/>
</dbReference>
<evidence type="ECO:0000259" key="8">
    <source>
        <dbReference type="Pfam" id="PF05154"/>
    </source>
</evidence>
<keyword evidence="5" id="KW-0175">Coiled coil</keyword>
<protein>
    <submittedName>
        <fullName evidence="9">TM2 domain-containing protein</fullName>
    </submittedName>
</protein>
<comment type="subcellular location">
    <subcellularLocation>
        <location evidence="1">Membrane</location>
        <topology evidence="1">Multi-pass membrane protein</topology>
    </subcellularLocation>
</comment>
<evidence type="ECO:0000256" key="3">
    <source>
        <dbReference type="ARBA" id="ARBA00022989"/>
    </source>
</evidence>
<comment type="caution">
    <text evidence="9">The sequence shown here is derived from an EMBL/GenBank/DDBJ whole genome shotgun (WGS) entry which is preliminary data.</text>
</comment>
<dbReference type="RefSeq" id="WP_114547011.1">
    <property type="nucleotide sequence ID" value="NZ_PPTT01000022.1"/>
</dbReference>
<feature type="compositionally biased region" description="Low complexity" evidence="6">
    <location>
        <begin position="78"/>
        <end position="87"/>
    </location>
</feature>
<feature type="region of interest" description="Disordered" evidence="6">
    <location>
        <begin position="76"/>
        <end position="159"/>
    </location>
</feature>
<accession>A0ABX9HHT2</accession>
<proteinExistence type="predicted"/>
<gene>
    <name evidence="9" type="ORF">C1876_12270</name>
</gene>
<evidence type="ECO:0000256" key="1">
    <source>
        <dbReference type="ARBA" id="ARBA00004141"/>
    </source>
</evidence>
<dbReference type="Pfam" id="PF05154">
    <property type="entry name" value="TM2"/>
    <property type="match status" value="1"/>
</dbReference>
<dbReference type="InterPro" id="IPR007829">
    <property type="entry name" value="TM2"/>
</dbReference>
<feature type="region of interest" description="Disordered" evidence="6">
    <location>
        <begin position="171"/>
        <end position="192"/>
    </location>
</feature>
<feature type="coiled-coil region" evidence="5">
    <location>
        <begin position="7"/>
        <end position="41"/>
    </location>
</feature>
<feature type="transmembrane region" description="Helical" evidence="7">
    <location>
        <begin position="245"/>
        <end position="273"/>
    </location>
</feature>
<dbReference type="EMBL" id="PPTT01000022">
    <property type="protein sequence ID" value="RDB67714.1"/>
    <property type="molecule type" value="Genomic_DNA"/>
</dbReference>
<feature type="transmembrane region" description="Helical" evidence="7">
    <location>
        <begin position="220"/>
        <end position="239"/>
    </location>
</feature>
<evidence type="ECO:0000313" key="9">
    <source>
        <dbReference type="EMBL" id="RDB67714.1"/>
    </source>
</evidence>